<dbReference type="GO" id="GO:0000209">
    <property type="term" value="P:protein polyubiquitination"/>
    <property type="evidence" value="ECO:0007669"/>
    <property type="project" value="TreeGrafter"/>
</dbReference>
<dbReference type="GO" id="GO:0006974">
    <property type="term" value="P:DNA damage response"/>
    <property type="evidence" value="ECO:0007669"/>
    <property type="project" value="TreeGrafter"/>
</dbReference>
<dbReference type="InterPro" id="IPR048695">
    <property type="entry name" value="SHPRH_helical_2nd"/>
</dbReference>
<keyword evidence="1" id="KW-0479">Metal-binding</keyword>
<dbReference type="PANTHER" id="PTHR45865:SF1">
    <property type="entry name" value="E3 UBIQUITIN-PROTEIN LIGASE SHPRH"/>
    <property type="match status" value="1"/>
</dbReference>
<evidence type="ECO:0000313" key="7">
    <source>
        <dbReference type="EMBL" id="CAD7231936.1"/>
    </source>
</evidence>
<accession>A0A7R8WHS9</accession>
<keyword evidence="3" id="KW-0378">Hydrolase</keyword>
<dbReference type="OrthoDB" id="423559at2759"/>
<name>A0A7R8WHS9_9CRUS</name>
<dbReference type="FunFam" id="3.40.50.10810:FF:000013">
    <property type="entry name" value="E3 ubiquitin-protein ligase SHPRH isoform X2"/>
    <property type="match status" value="1"/>
</dbReference>
<keyword evidence="2" id="KW-0863">Zinc-finger</keyword>
<dbReference type="Gene3D" id="3.30.40.10">
    <property type="entry name" value="Zinc/RING finger domain, C3HC4 (zinc finger)"/>
    <property type="match status" value="1"/>
</dbReference>
<dbReference type="SUPFAM" id="SSF57850">
    <property type="entry name" value="RING/U-box"/>
    <property type="match status" value="1"/>
</dbReference>
<gene>
    <name evidence="7" type="ORF">CTOB1V02_LOCUS9779</name>
</gene>
<dbReference type="Pfam" id="PF13445">
    <property type="entry name" value="zf-RING_UBOX"/>
    <property type="match status" value="1"/>
</dbReference>
<feature type="compositionally biased region" description="Basic and acidic residues" evidence="6">
    <location>
        <begin position="394"/>
        <end position="421"/>
    </location>
</feature>
<dbReference type="InterPro" id="IPR001650">
    <property type="entry name" value="Helicase_C-like"/>
</dbReference>
<dbReference type="InterPro" id="IPR038718">
    <property type="entry name" value="SNF2-like_sf"/>
</dbReference>
<dbReference type="GO" id="GO:0005634">
    <property type="term" value="C:nucleus"/>
    <property type="evidence" value="ECO:0007669"/>
    <property type="project" value="TreeGrafter"/>
</dbReference>
<dbReference type="Pfam" id="PF00176">
    <property type="entry name" value="SNF2-rel_dom"/>
    <property type="match status" value="1"/>
</dbReference>
<dbReference type="GO" id="GO:0016787">
    <property type="term" value="F:hydrolase activity"/>
    <property type="evidence" value="ECO:0007669"/>
    <property type="project" value="UniProtKB-KW"/>
</dbReference>
<dbReference type="PROSITE" id="PS00518">
    <property type="entry name" value="ZF_RING_1"/>
    <property type="match status" value="1"/>
</dbReference>
<dbReference type="InterPro" id="IPR000330">
    <property type="entry name" value="SNF2_N"/>
</dbReference>
<protein>
    <submittedName>
        <fullName evidence="7">Uncharacterized protein</fullName>
    </submittedName>
</protein>
<dbReference type="GO" id="GO:0008270">
    <property type="term" value="F:zinc ion binding"/>
    <property type="evidence" value="ECO:0007669"/>
    <property type="project" value="UniProtKB-KW"/>
</dbReference>
<evidence type="ECO:0000256" key="6">
    <source>
        <dbReference type="SAM" id="MobiDB-lite"/>
    </source>
</evidence>
<proteinExistence type="predicted"/>
<dbReference type="InterPro" id="IPR027417">
    <property type="entry name" value="P-loop_NTPase"/>
</dbReference>
<evidence type="ECO:0000256" key="5">
    <source>
        <dbReference type="SAM" id="Coils"/>
    </source>
</evidence>
<keyword evidence="5" id="KW-0175">Coiled coil</keyword>
<reference evidence="7" key="1">
    <citation type="submission" date="2020-11" db="EMBL/GenBank/DDBJ databases">
        <authorList>
            <person name="Tran Van P."/>
        </authorList>
    </citation>
    <scope>NUCLEOTIDE SEQUENCE</scope>
</reference>
<dbReference type="GO" id="GO:0005524">
    <property type="term" value="F:ATP binding"/>
    <property type="evidence" value="ECO:0007669"/>
    <property type="project" value="InterPro"/>
</dbReference>
<dbReference type="InterPro" id="IPR049730">
    <property type="entry name" value="SNF2/RAD54-like_C"/>
</dbReference>
<dbReference type="Pfam" id="PF21325">
    <property type="entry name" value="SHPRH_helical-1st"/>
    <property type="match status" value="1"/>
</dbReference>
<dbReference type="Gene3D" id="3.40.50.300">
    <property type="entry name" value="P-loop containing nucleotide triphosphate hydrolases"/>
    <property type="match status" value="1"/>
</dbReference>
<dbReference type="Gene3D" id="3.40.50.10810">
    <property type="entry name" value="Tandem AAA-ATPase domain"/>
    <property type="match status" value="1"/>
</dbReference>
<dbReference type="InterPro" id="IPR052583">
    <property type="entry name" value="ATP-helicase/E3_Ub-Ligase"/>
</dbReference>
<dbReference type="InterPro" id="IPR027370">
    <property type="entry name" value="Znf-RING_euk"/>
</dbReference>
<dbReference type="InterPro" id="IPR001841">
    <property type="entry name" value="Znf_RING"/>
</dbReference>
<feature type="region of interest" description="Disordered" evidence="6">
    <location>
        <begin position="378"/>
        <end position="460"/>
    </location>
</feature>
<dbReference type="AlphaFoldDB" id="A0A7R8WHS9"/>
<dbReference type="GO" id="GO:0061630">
    <property type="term" value="F:ubiquitin protein ligase activity"/>
    <property type="evidence" value="ECO:0007669"/>
    <property type="project" value="TreeGrafter"/>
</dbReference>
<dbReference type="PROSITE" id="PS50089">
    <property type="entry name" value="ZF_RING_2"/>
    <property type="match status" value="1"/>
</dbReference>
<dbReference type="Pfam" id="PF21324">
    <property type="entry name" value="SHPRH_helical-2nd"/>
    <property type="match status" value="1"/>
</dbReference>
<dbReference type="PANTHER" id="PTHR45865">
    <property type="entry name" value="E3 UBIQUITIN-PROTEIN LIGASE SHPRH FAMILY MEMBER"/>
    <property type="match status" value="1"/>
</dbReference>
<dbReference type="CDD" id="cd16569">
    <property type="entry name" value="RING-HC_SHPRH-like"/>
    <property type="match status" value="1"/>
</dbReference>
<dbReference type="SUPFAM" id="SSF52540">
    <property type="entry name" value="P-loop containing nucleoside triphosphate hydrolases"/>
    <property type="match status" value="2"/>
</dbReference>
<dbReference type="Pfam" id="PF00271">
    <property type="entry name" value="Helicase_C"/>
    <property type="match status" value="1"/>
</dbReference>
<keyword evidence="4" id="KW-0862">Zinc</keyword>
<evidence type="ECO:0000256" key="3">
    <source>
        <dbReference type="ARBA" id="ARBA00022801"/>
    </source>
</evidence>
<dbReference type="InterPro" id="IPR048686">
    <property type="entry name" value="SHPRH_helical_1st"/>
</dbReference>
<feature type="coiled-coil region" evidence="5">
    <location>
        <begin position="287"/>
        <end position="345"/>
    </location>
</feature>
<evidence type="ECO:0000256" key="2">
    <source>
        <dbReference type="ARBA" id="ARBA00022771"/>
    </source>
</evidence>
<evidence type="ECO:0000256" key="4">
    <source>
        <dbReference type="ARBA" id="ARBA00022833"/>
    </source>
</evidence>
<dbReference type="SMART" id="SM00184">
    <property type="entry name" value="RING"/>
    <property type="match status" value="1"/>
</dbReference>
<dbReference type="InterPro" id="IPR013083">
    <property type="entry name" value="Znf_RING/FYVE/PHD"/>
</dbReference>
<feature type="non-terminal residue" evidence="7">
    <location>
        <position position="1"/>
    </location>
</feature>
<organism evidence="7">
    <name type="scientific">Cyprideis torosa</name>
    <dbReference type="NCBI Taxonomy" id="163714"/>
    <lineage>
        <taxon>Eukaryota</taxon>
        <taxon>Metazoa</taxon>
        <taxon>Ecdysozoa</taxon>
        <taxon>Arthropoda</taxon>
        <taxon>Crustacea</taxon>
        <taxon>Oligostraca</taxon>
        <taxon>Ostracoda</taxon>
        <taxon>Podocopa</taxon>
        <taxon>Podocopida</taxon>
        <taxon>Cytherocopina</taxon>
        <taxon>Cytheroidea</taxon>
        <taxon>Cytherideidae</taxon>
        <taxon>Cyprideis</taxon>
    </lineage>
</organism>
<sequence>PSRATLIVSPSSICDQWADEIRRHISVQGLKIFVYRGVAKSGYIQPRTLADHDLVLCTYETLQREVNYLDLPHSNAEEGRRFRQPKRYMTTPTPLPCIQWWRLCLDEAQLVETTTKSALMAKRLQAIHRWGVSGTPLSGSVTDVFGLVSYLGLEPYLSYWKQLILVPFGDGNVDPLQRLIHQFMWRTGKEKVLDQIGLTEQKERVSWLYLSPVEVHFYRRTYLHNKAEVARRLRLYGDTETKLTGIDRRTLKMLLNPVLRLRQACVHPYIVQRQLLKMKHSKPKGMEDLLKQLIAKTKAEAEEAQRLFVAARNGRAGLSILKGECENLNEALDIYRENITFAEKNHQDVKMDSLQKLHILHNLKEVLDMTQMGIRSSAAMGSEAEGGKPSQEPGKSELMLKEQEETVEERGEDRLKADNVEGAKNSPASEDETEAGTTGEAEADEAEAGNGGEVEAGNSGEAEAKIAGEEEEEVKVADEHPLDSSRWNDLDYLEERKTFFRKKYMQIFDKLVHASLTEVTDLNLNIEFNGKRFNSKWWLDALENVHGTPDGEELLENIKTTERVRSLEELGAIVLEKVNDIEGGRRCILASLRRLVSEARGSGGDQRREELVSCSVACHLRPEQQKETDKTVMPPAAKRCDLCLCHDSIEAYEGVLFEMSRRRVQHEKIGKDVVVFGELQRGHWEAGWCEKTLKGMLKYASTTKRAGDSCRANGKAHLQWLALLRKEFKPLRDLWRKIFNYISSQDELQMSQERMRFPAPGEDPKKVKILNVVSPHEMEEKEFRLRAEERVAENDLRKSLGQLAYLRNLERMDYRRHGNPDTCPICKEVLGHEWSVISCGHCFCIACLHQLLNQGRKNLNCPVCRIPTPYLDISFWNSLLPIVVEALEVNAVPHFLWKSGEKAMGKALAEFKKFDGFCCFVLPLRSGANGLNLIEANHVMLLEPILRASEQHQAVGRVHRIGQSKSTTVHRFLVRETIEERMEEVLGNAPEAELTVGHLRALFSD</sequence>
<dbReference type="InterPro" id="IPR017907">
    <property type="entry name" value="Znf_RING_CS"/>
</dbReference>
<dbReference type="EMBL" id="OB664041">
    <property type="protein sequence ID" value="CAD7231936.1"/>
    <property type="molecule type" value="Genomic_DNA"/>
</dbReference>
<evidence type="ECO:0000256" key="1">
    <source>
        <dbReference type="ARBA" id="ARBA00022723"/>
    </source>
</evidence>
<dbReference type="CDD" id="cd18793">
    <property type="entry name" value="SF2_C_SNF"/>
    <property type="match status" value="1"/>
</dbReference>